<dbReference type="PROSITE" id="PS50048">
    <property type="entry name" value="ZN2_CY6_FUNGAL_2"/>
    <property type="match status" value="1"/>
</dbReference>
<name>A0A0D2DCJ5_9EURO</name>
<dbReference type="PANTHER" id="PTHR47660">
    <property type="entry name" value="TRANSCRIPTION FACTOR WITH C2H2 AND ZN(2)-CYS(6) DNA BINDING DOMAIN (EUROFUNG)-RELATED-RELATED"/>
    <property type="match status" value="1"/>
</dbReference>
<dbReference type="InterPro" id="IPR013087">
    <property type="entry name" value="Znf_C2H2_type"/>
</dbReference>
<evidence type="ECO:0000256" key="2">
    <source>
        <dbReference type="ARBA" id="ARBA00022833"/>
    </source>
</evidence>
<dbReference type="Gene3D" id="3.30.160.60">
    <property type="entry name" value="Classic Zinc Finger"/>
    <property type="match status" value="2"/>
</dbReference>
<feature type="domain" description="C2H2-type" evidence="10">
    <location>
        <begin position="2"/>
        <end position="29"/>
    </location>
</feature>
<feature type="region of interest" description="Disordered" evidence="8">
    <location>
        <begin position="193"/>
        <end position="238"/>
    </location>
</feature>
<dbReference type="GeneID" id="25322132"/>
<evidence type="ECO:0000256" key="3">
    <source>
        <dbReference type="ARBA" id="ARBA00023015"/>
    </source>
</evidence>
<dbReference type="GO" id="GO:0008270">
    <property type="term" value="F:zinc ion binding"/>
    <property type="evidence" value="ECO:0007669"/>
    <property type="project" value="UniProtKB-KW"/>
</dbReference>
<protein>
    <recommendedName>
        <fullName evidence="13">Zn(2)-C6 fungal-type domain-containing protein</fullName>
    </recommendedName>
</protein>
<dbReference type="SUPFAM" id="SSF57701">
    <property type="entry name" value="Zn2/Cys6 DNA-binding domain"/>
    <property type="match status" value="1"/>
</dbReference>
<keyword evidence="4" id="KW-0238">DNA-binding</keyword>
<dbReference type="InterPro" id="IPR001138">
    <property type="entry name" value="Zn2Cys6_DnaBD"/>
</dbReference>
<dbReference type="GO" id="GO:0000981">
    <property type="term" value="F:DNA-binding transcription factor activity, RNA polymerase II-specific"/>
    <property type="evidence" value="ECO:0007669"/>
    <property type="project" value="InterPro"/>
</dbReference>
<evidence type="ECO:0000259" key="10">
    <source>
        <dbReference type="PROSITE" id="PS50157"/>
    </source>
</evidence>
<dbReference type="PROSITE" id="PS50157">
    <property type="entry name" value="ZINC_FINGER_C2H2_2"/>
    <property type="match status" value="2"/>
</dbReference>
<keyword evidence="12" id="KW-1185">Reference proteome</keyword>
<keyword evidence="2" id="KW-0862">Zinc</keyword>
<dbReference type="PROSITE" id="PS00463">
    <property type="entry name" value="ZN2_CY6_FUNGAL_1"/>
    <property type="match status" value="1"/>
</dbReference>
<dbReference type="CDD" id="cd12148">
    <property type="entry name" value="fungal_TF_MHR"/>
    <property type="match status" value="1"/>
</dbReference>
<keyword evidence="3" id="KW-0805">Transcription regulation</keyword>
<feature type="domain" description="Zn(2)-C6 fungal-type" evidence="9">
    <location>
        <begin position="80"/>
        <end position="107"/>
    </location>
</feature>
<evidence type="ECO:0000256" key="7">
    <source>
        <dbReference type="PROSITE-ProRule" id="PRU00042"/>
    </source>
</evidence>
<dbReference type="Pfam" id="PF00172">
    <property type="entry name" value="Zn_clus"/>
    <property type="match status" value="1"/>
</dbReference>
<evidence type="ECO:0000256" key="8">
    <source>
        <dbReference type="SAM" id="MobiDB-lite"/>
    </source>
</evidence>
<organism evidence="11 12">
    <name type="scientific">Exophiala xenobiotica</name>
    <dbReference type="NCBI Taxonomy" id="348802"/>
    <lineage>
        <taxon>Eukaryota</taxon>
        <taxon>Fungi</taxon>
        <taxon>Dikarya</taxon>
        <taxon>Ascomycota</taxon>
        <taxon>Pezizomycotina</taxon>
        <taxon>Eurotiomycetes</taxon>
        <taxon>Chaetothyriomycetidae</taxon>
        <taxon>Chaetothyriales</taxon>
        <taxon>Herpotrichiellaceae</taxon>
        <taxon>Exophiala</taxon>
    </lineage>
</organism>
<dbReference type="GO" id="GO:0003677">
    <property type="term" value="F:DNA binding"/>
    <property type="evidence" value="ECO:0007669"/>
    <property type="project" value="UniProtKB-KW"/>
</dbReference>
<keyword evidence="5" id="KW-0804">Transcription</keyword>
<feature type="compositionally biased region" description="Polar residues" evidence="8">
    <location>
        <begin position="196"/>
        <end position="212"/>
    </location>
</feature>
<dbReference type="OrthoDB" id="40579at2759"/>
<dbReference type="Pfam" id="PF04082">
    <property type="entry name" value="Fungal_trans"/>
    <property type="match status" value="1"/>
</dbReference>
<evidence type="ECO:0000256" key="1">
    <source>
        <dbReference type="ARBA" id="ARBA00022723"/>
    </source>
</evidence>
<feature type="compositionally biased region" description="Polar residues" evidence="8">
    <location>
        <begin position="284"/>
        <end position="296"/>
    </location>
</feature>
<dbReference type="SMART" id="SM00355">
    <property type="entry name" value="ZnF_C2H2"/>
    <property type="match status" value="2"/>
</dbReference>
<dbReference type="InterPro" id="IPR036864">
    <property type="entry name" value="Zn2-C6_fun-type_DNA-bd_sf"/>
</dbReference>
<dbReference type="SMART" id="SM00066">
    <property type="entry name" value="GAL4"/>
    <property type="match status" value="1"/>
</dbReference>
<evidence type="ECO:0008006" key="13">
    <source>
        <dbReference type="Google" id="ProtNLM"/>
    </source>
</evidence>
<accession>A0A0D2DCJ5</accession>
<dbReference type="SUPFAM" id="SSF57667">
    <property type="entry name" value="beta-beta-alpha zinc fingers"/>
    <property type="match status" value="1"/>
</dbReference>
<dbReference type="STRING" id="348802.A0A0D2DCJ5"/>
<evidence type="ECO:0000313" key="11">
    <source>
        <dbReference type="EMBL" id="KIW59967.1"/>
    </source>
</evidence>
<evidence type="ECO:0000259" key="9">
    <source>
        <dbReference type="PROSITE" id="PS50048"/>
    </source>
</evidence>
<dbReference type="RefSeq" id="XP_013320551.1">
    <property type="nucleotide sequence ID" value="XM_013465097.1"/>
</dbReference>
<evidence type="ECO:0000256" key="5">
    <source>
        <dbReference type="ARBA" id="ARBA00023163"/>
    </source>
</evidence>
<keyword evidence="7" id="KW-0863">Zinc-finger</keyword>
<keyword evidence="1" id="KW-0479">Metal-binding</keyword>
<dbReference type="AlphaFoldDB" id="A0A0D2DCJ5"/>
<reference evidence="11 12" key="1">
    <citation type="submission" date="2015-01" db="EMBL/GenBank/DDBJ databases">
        <title>The Genome Sequence of Exophiala xenobiotica CBS118157.</title>
        <authorList>
            <consortium name="The Broad Institute Genomics Platform"/>
            <person name="Cuomo C."/>
            <person name="de Hoog S."/>
            <person name="Gorbushina A."/>
            <person name="Stielow B."/>
            <person name="Teixiera M."/>
            <person name="Abouelleil A."/>
            <person name="Chapman S.B."/>
            <person name="Priest M."/>
            <person name="Young S.K."/>
            <person name="Wortman J."/>
            <person name="Nusbaum C."/>
            <person name="Birren B."/>
        </authorList>
    </citation>
    <scope>NUCLEOTIDE SEQUENCE [LARGE SCALE GENOMIC DNA]</scope>
    <source>
        <strain evidence="11 12">CBS 118157</strain>
    </source>
</reference>
<dbReference type="Gene3D" id="4.10.240.10">
    <property type="entry name" value="Zn(2)-C6 fungal-type DNA-binding domain"/>
    <property type="match status" value="1"/>
</dbReference>
<dbReference type="Proteomes" id="UP000054342">
    <property type="component" value="Unassembled WGS sequence"/>
</dbReference>
<sequence length="975" mass="109784">MVFCTYCGREFTRAEHLQRHVLIHTKVRPFTCNVCHLSFSRKDAAQKHASTHSETATIRSAQFASGRSSSHASEKGLQAACQNCAKTKTKCDRQMPCGRCRLKNLSCQSRTSLRPPRATDPGLTVSATLSDDQQRLDRHETINSLEISTKATTQAPFLPTADHNLYRTTSARQTLISSSLTSTDHQLVQPPQLQQNLSGSDPPGNQGQSLSDNCRRRPENRQSLSSSADSRQISRPYATTQSLTPILEGFDLEPLFPQQNASTTHSQNTNDATNGGLHGEANGQMFSQPQPDTSMPNILEDASHIFSQFDWGWEGLFASQAATPNFHTLFLPMDPPSSTPSLPTQSVVTPTRSAENVARLGDNYADAAPWSSISTTTWRAQHFKEQEYFENVRLAETTRERMLATAQNFFRLTLDSLNVNSNPGTRFLMADLKRYSSSSILMLPPTPILHIYLETYLTSFEPYYPLINKRSFDPNAIASGKHEQLAIVMLLLMIAYGAMRDPAIKARRLSMGLLEICRLTTLHLLDKDNTNPRSMILAECALLSTYQAAFSGDKWLMESSFGQMHQYLMLSKHSRFFERDPTTPYVLSDGADVELLWHSWLEREYTSRLVYSLVMVDAEISILCDKNPTLTIPDLEKAVPGGDDLWLAPDASTWFQCWTSACGPDADTKTPFVPAQTSLPELFQSLLDNKLDLWKPRLEVLHLRLLLYPIHILTAQLCELMLCFSEKGLEPLRFPPTACHTSSTLRFEEIKTLLQTWWSVFRGLDANTTRHSALKQVTEILYHLLNLKLAVSWSHIEQFSWTFSKQPQVTPQLSATALRRPREAVFHCGQIMRIIHNMDTEIRPLWWPAALYRVAVILWTLSMVNSIERPESSGSDKPSDFAIDRCPPDDPTWQLFLRRDKGRPCLTADDGSLQPVDDASTILQVCSDPLRRHKNMSYLAESLLGELDSLAKSPHLAAPRAPAEDRQQDGCEWIL</sequence>
<evidence type="ECO:0000256" key="4">
    <source>
        <dbReference type="ARBA" id="ARBA00023125"/>
    </source>
</evidence>
<feature type="compositionally biased region" description="Polar residues" evidence="8">
    <location>
        <begin position="258"/>
        <end position="273"/>
    </location>
</feature>
<dbReference type="Pfam" id="PF00096">
    <property type="entry name" value="zf-C2H2"/>
    <property type="match status" value="2"/>
</dbReference>
<dbReference type="PROSITE" id="PS00028">
    <property type="entry name" value="ZINC_FINGER_C2H2_1"/>
    <property type="match status" value="2"/>
</dbReference>
<dbReference type="PANTHER" id="PTHR47660:SF2">
    <property type="entry name" value="TRANSCRIPTION FACTOR WITH C2H2 AND ZN(2)-CYS(6) DNA BINDING DOMAIN (EUROFUNG)"/>
    <property type="match status" value="1"/>
</dbReference>
<dbReference type="EMBL" id="KN847317">
    <property type="protein sequence ID" value="KIW59967.1"/>
    <property type="molecule type" value="Genomic_DNA"/>
</dbReference>
<proteinExistence type="predicted"/>
<evidence type="ECO:0000313" key="12">
    <source>
        <dbReference type="Proteomes" id="UP000054342"/>
    </source>
</evidence>
<dbReference type="CDD" id="cd00067">
    <property type="entry name" value="GAL4"/>
    <property type="match status" value="1"/>
</dbReference>
<gene>
    <name evidence="11" type="ORF">PV05_00224</name>
</gene>
<evidence type="ECO:0000256" key="6">
    <source>
        <dbReference type="ARBA" id="ARBA00023242"/>
    </source>
</evidence>
<feature type="domain" description="C2H2-type" evidence="10">
    <location>
        <begin position="30"/>
        <end position="57"/>
    </location>
</feature>
<dbReference type="HOGENOM" id="CLU_008362_0_0_1"/>
<feature type="compositionally biased region" description="Polar residues" evidence="8">
    <location>
        <begin position="221"/>
        <end position="238"/>
    </location>
</feature>
<keyword evidence="6" id="KW-0539">Nucleus</keyword>
<dbReference type="InterPro" id="IPR007219">
    <property type="entry name" value="XnlR_reg_dom"/>
</dbReference>
<dbReference type="GO" id="GO:0006351">
    <property type="term" value="P:DNA-templated transcription"/>
    <property type="evidence" value="ECO:0007669"/>
    <property type="project" value="InterPro"/>
</dbReference>
<dbReference type="InterPro" id="IPR036236">
    <property type="entry name" value="Znf_C2H2_sf"/>
</dbReference>
<feature type="region of interest" description="Disordered" evidence="8">
    <location>
        <begin position="258"/>
        <end position="297"/>
    </location>
</feature>